<evidence type="ECO:0000313" key="3">
    <source>
        <dbReference type="EMBL" id="KAL0442042.1"/>
    </source>
</evidence>
<accession>A0AAW2WKB1</accession>
<reference evidence="3" key="1">
    <citation type="submission" date="2020-06" db="EMBL/GenBank/DDBJ databases">
        <authorList>
            <person name="Li T."/>
            <person name="Hu X."/>
            <person name="Zhang T."/>
            <person name="Song X."/>
            <person name="Zhang H."/>
            <person name="Dai N."/>
            <person name="Sheng W."/>
            <person name="Hou X."/>
            <person name="Wei L."/>
        </authorList>
    </citation>
    <scope>NUCLEOTIDE SEQUENCE</scope>
    <source>
        <strain evidence="3">G02</strain>
        <tissue evidence="3">Leaf</tissue>
    </source>
</reference>
<dbReference type="AlphaFoldDB" id="A0AAW2WKB1"/>
<protein>
    <recommendedName>
        <fullName evidence="2">Reverse transcriptase domain-containing protein</fullName>
    </recommendedName>
</protein>
<sequence>MQLSCDHSPGKRSIKHALNKMHSLKSPGPDGVYMTISLKLDINKAYDRVERNFLERVLFRLGSHAKFVALIMLCISSVSFSFLLNSVVFGSIKLERGILEGDPFSPHLFMLCAETFNILIQQEERIGNIQGVVTYWGGPLVSHLLLANDTLIFCQAVQEAGLRIKAILNILEEASEFKMNMSKSAIVFSRNTPLLIRMKVVASLGVPVVDKHDKYFGLPSVVGQSKWPVFDSIKDQIWRKMQSWSANKLSEASHAVMVKSVLQAIPIYSTSCFKLPKTFPKEVKDLLAVVFWKKEVGIMLVQAMGKGSISYEWRLILAAKPLLQANYCWSVGDGSSIKIGTTLWVLRPMTFRLVLPP</sequence>
<reference evidence="3" key="2">
    <citation type="journal article" date="2024" name="Plant">
        <title>Genomic evolution and insights into agronomic trait innovations of Sesamum species.</title>
        <authorList>
            <person name="Miao H."/>
            <person name="Wang L."/>
            <person name="Qu L."/>
            <person name="Liu H."/>
            <person name="Sun Y."/>
            <person name="Le M."/>
            <person name="Wang Q."/>
            <person name="Wei S."/>
            <person name="Zheng Y."/>
            <person name="Lin W."/>
            <person name="Duan Y."/>
            <person name="Cao H."/>
            <person name="Xiong S."/>
            <person name="Wang X."/>
            <person name="Wei L."/>
            <person name="Li C."/>
            <person name="Ma Q."/>
            <person name="Ju M."/>
            <person name="Zhao R."/>
            <person name="Li G."/>
            <person name="Mu C."/>
            <person name="Tian Q."/>
            <person name="Mei H."/>
            <person name="Zhang T."/>
            <person name="Gao T."/>
            <person name="Zhang H."/>
        </authorList>
    </citation>
    <scope>NUCLEOTIDE SEQUENCE</scope>
    <source>
        <strain evidence="3">G02</strain>
    </source>
</reference>
<evidence type="ECO:0000256" key="1">
    <source>
        <dbReference type="SAM" id="Phobius"/>
    </source>
</evidence>
<name>A0AAW2WKB1_SESRA</name>
<keyword evidence="1" id="KW-0472">Membrane</keyword>
<feature type="transmembrane region" description="Helical" evidence="1">
    <location>
        <begin position="67"/>
        <end position="89"/>
    </location>
</feature>
<proteinExistence type="predicted"/>
<comment type="caution">
    <text evidence="3">The sequence shown here is derived from an EMBL/GenBank/DDBJ whole genome shotgun (WGS) entry which is preliminary data.</text>
</comment>
<gene>
    <name evidence="3" type="ORF">Sradi_0143100</name>
</gene>
<dbReference type="Pfam" id="PF00078">
    <property type="entry name" value="RVT_1"/>
    <property type="match status" value="1"/>
</dbReference>
<evidence type="ECO:0000259" key="2">
    <source>
        <dbReference type="PROSITE" id="PS50878"/>
    </source>
</evidence>
<dbReference type="PANTHER" id="PTHR33116:SF86">
    <property type="entry name" value="REVERSE TRANSCRIPTASE DOMAIN-CONTAINING PROTEIN"/>
    <property type="match status" value="1"/>
</dbReference>
<dbReference type="PROSITE" id="PS50878">
    <property type="entry name" value="RT_POL"/>
    <property type="match status" value="1"/>
</dbReference>
<dbReference type="EMBL" id="JACGWJ010000001">
    <property type="protein sequence ID" value="KAL0442042.1"/>
    <property type="molecule type" value="Genomic_DNA"/>
</dbReference>
<keyword evidence="1" id="KW-0812">Transmembrane</keyword>
<dbReference type="PANTHER" id="PTHR33116">
    <property type="entry name" value="REVERSE TRANSCRIPTASE ZINC-BINDING DOMAIN-CONTAINING PROTEIN-RELATED-RELATED"/>
    <property type="match status" value="1"/>
</dbReference>
<organism evidence="3">
    <name type="scientific">Sesamum radiatum</name>
    <name type="common">Black benniseed</name>
    <dbReference type="NCBI Taxonomy" id="300843"/>
    <lineage>
        <taxon>Eukaryota</taxon>
        <taxon>Viridiplantae</taxon>
        <taxon>Streptophyta</taxon>
        <taxon>Embryophyta</taxon>
        <taxon>Tracheophyta</taxon>
        <taxon>Spermatophyta</taxon>
        <taxon>Magnoliopsida</taxon>
        <taxon>eudicotyledons</taxon>
        <taxon>Gunneridae</taxon>
        <taxon>Pentapetalae</taxon>
        <taxon>asterids</taxon>
        <taxon>lamiids</taxon>
        <taxon>Lamiales</taxon>
        <taxon>Pedaliaceae</taxon>
        <taxon>Sesamum</taxon>
    </lineage>
</organism>
<dbReference type="InterPro" id="IPR000477">
    <property type="entry name" value="RT_dom"/>
</dbReference>
<keyword evidence="1" id="KW-1133">Transmembrane helix</keyword>
<feature type="domain" description="Reverse transcriptase" evidence="2">
    <location>
        <begin position="1"/>
        <end position="208"/>
    </location>
</feature>